<comment type="caution">
    <text evidence="3">The sequence shown here is derived from an EMBL/GenBank/DDBJ whole genome shotgun (WGS) entry which is preliminary data.</text>
</comment>
<protein>
    <submittedName>
        <fullName evidence="3">Telomeric repeat-binding factor 2-interacting protein 1-like</fullName>
    </submittedName>
</protein>
<dbReference type="InterPro" id="IPR009057">
    <property type="entry name" value="Homeodomain-like_sf"/>
</dbReference>
<evidence type="ECO:0000313" key="4">
    <source>
        <dbReference type="Proteomes" id="UP000478052"/>
    </source>
</evidence>
<dbReference type="EMBL" id="VUJU01015083">
    <property type="protein sequence ID" value="KAF0697248.1"/>
    <property type="molecule type" value="Genomic_DNA"/>
</dbReference>
<dbReference type="Pfam" id="PF08914">
    <property type="entry name" value="Myb_Rap1"/>
    <property type="match status" value="1"/>
</dbReference>
<proteinExistence type="predicted"/>
<dbReference type="GO" id="GO:0005634">
    <property type="term" value="C:nucleus"/>
    <property type="evidence" value="ECO:0007669"/>
    <property type="project" value="UniProtKB-SubCell"/>
</dbReference>
<dbReference type="InterPro" id="IPR015010">
    <property type="entry name" value="TERF2IP_Myb"/>
</dbReference>
<dbReference type="SUPFAM" id="SSF46689">
    <property type="entry name" value="Homeodomain-like"/>
    <property type="match status" value="1"/>
</dbReference>
<evidence type="ECO:0000313" key="3">
    <source>
        <dbReference type="EMBL" id="KAF0697248.1"/>
    </source>
</evidence>
<evidence type="ECO:0000256" key="1">
    <source>
        <dbReference type="ARBA" id="ARBA00004123"/>
    </source>
</evidence>
<dbReference type="OrthoDB" id="10257855at2759"/>
<dbReference type="Proteomes" id="UP000478052">
    <property type="component" value="Unassembled WGS sequence"/>
</dbReference>
<feature type="non-terminal residue" evidence="3">
    <location>
        <position position="105"/>
    </location>
</feature>
<name>A0A6G0VP05_APHCR</name>
<dbReference type="Gene3D" id="1.10.10.60">
    <property type="entry name" value="Homeodomain-like"/>
    <property type="match status" value="1"/>
</dbReference>
<feature type="domain" description="TERF2-interacting telomeric protein 1 Myb" evidence="2">
    <location>
        <begin position="26"/>
        <end position="81"/>
    </location>
</feature>
<reference evidence="3 4" key="1">
    <citation type="submission" date="2019-08" db="EMBL/GenBank/DDBJ databases">
        <title>Whole genome of Aphis craccivora.</title>
        <authorList>
            <person name="Voronova N.V."/>
            <person name="Shulinski R.S."/>
            <person name="Bandarenka Y.V."/>
            <person name="Zhorov D.G."/>
            <person name="Warner D."/>
        </authorList>
    </citation>
    <scope>NUCLEOTIDE SEQUENCE [LARGE SCALE GENOMIC DNA]</scope>
    <source>
        <strain evidence="3">180601</strain>
        <tissue evidence="3">Whole Body</tissue>
    </source>
</reference>
<dbReference type="AlphaFoldDB" id="A0A6G0VP05"/>
<organism evidence="3 4">
    <name type="scientific">Aphis craccivora</name>
    <name type="common">Cowpea aphid</name>
    <dbReference type="NCBI Taxonomy" id="307492"/>
    <lineage>
        <taxon>Eukaryota</taxon>
        <taxon>Metazoa</taxon>
        <taxon>Ecdysozoa</taxon>
        <taxon>Arthropoda</taxon>
        <taxon>Hexapoda</taxon>
        <taxon>Insecta</taxon>
        <taxon>Pterygota</taxon>
        <taxon>Neoptera</taxon>
        <taxon>Paraneoptera</taxon>
        <taxon>Hemiptera</taxon>
        <taxon>Sternorrhyncha</taxon>
        <taxon>Aphidomorpha</taxon>
        <taxon>Aphidoidea</taxon>
        <taxon>Aphididae</taxon>
        <taxon>Aphidini</taxon>
        <taxon>Aphis</taxon>
        <taxon>Aphis</taxon>
    </lineage>
</organism>
<gene>
    <name evidence="3" type="ORF">FWK35_00034897</name>
</gene>
<keyword evidence="4" id="KW-1185">Reference proteome</keyword>
<sequence>MKSNDDSDDIIMFNNQTIEKNTRKPYSHKEEISIVNYIIKNNNASKVTEITMWQNMERDRVCEYRIWQSMKQRYLKHIETDLNSGNNRFPFLSPEDLKLLQREFV</sequence>
<accession>A0A6G0VP05</accession>
<evidence type="ECO:0000259" key="2">
    <source>
        <dbReference type="Pfam" id="PF08914"/>
    </source>
</evidence>
<comment type="subcellular location">
    <subcellularLocation>
        <location evidence="1">Nucleus</location>
    </subcellularLocation>
</comment>